<name>A0A1I4Y6P3_9FLAO</name>
<keyword evidence="2" id="KW-1185">Reference proteome</keyword>
<evidence type="ECO:0008006" key="3">
    <source>
        <dbReference type="Google" id="ProtNLM"/>
    </source>
</evidence>
<dbReference type="InterPro" id="IPR021272">
    <property type="entry name" value="DUF2851"/>
</dbReference>
<dbReference type="Pfam" id="PF11013">
    <property type="entry name" value="DUF2851"/>
    <property type="match status" value="1"/>
</dbReference>
<gene>
    <name evidence="1" type="ORF">SAMN05660413_00573</name>
</gene>
<dbReference type="STRING" id="287099.SAMN05660413_00573"/>
<dbReference type="OrthoDB" id="1005072at2"/>
<proteinExistence type="predicted"/>
<organism evidence="1 2">
    <name type="scientific">Salegentibacter flavus</name>
    <dbReference type="NCBI Taxonomy" id="287099"/>
    <lineage>
        <taxon>Bacteria</taxon>
        <taxon>Pseudomonadati</taxon>
        <taxon>Bacteroidota</taxon>
        <taxon>Flavobacteriia</taxon>
        <taxon>Flavobacteriales</taxon>
        <taxon>Flavobacteriaceae</taxon>
        <taxon>Salegentibacter</taxon>
    </lineage>
</organism>
<accession>A0A1I4Y6P3</accession>
<dbReference type="AlphaFoldDB" id="A0A1I4Y6P3"/>
<evidence type="ECO:0000313" key="1">
    <source>
        <dbReference type="EMBL" id="SFN33724.1"/>
    </source>
</evidence>
<dbReference type="Proteomes" id="UP000199153">
    <property type="component" value="Unassembled WGS sequence"/>
</dbReference>
<sequence>MQEDFLHYLWKHKKFDFTRARTSDGQPIVLVDPGMHNYNSGPDFFNARIRIGNQLWAGNVEIHLRASDWYFHRHETDSNYDNVILHVVWEDNIEVYRKNNSIIPSLALSGLVDRALVNKYRDLVTTREKWINCEKNFPEIDEFKLRHWLERVYSERLENKSELILEMLKASENNWEAVLFRLLSKNFGLNVNGDAFLSFAQSFDFTLVQKCALERLNLEALFFGQAGFLEEDFSETYFENLKREYEFLRHKYQLKNEQVIHPKFFRLRPDNFSNIRLSQLASLYHRHKNLFSELIRAKELNSIFEIFKVETSEFWQTHYSFDKSHKKRAKRITNSFVDLVVINTVVPLKFCYARETGEEPKEDILKILTEIKAESNSVIDKFNFLRPGTARNALDSQAVLQLKNNYCDLNKCLNCEIGAGLLQAVN</sequence>
<evidence type="ECO:0000313" key="2">
    <source>
        <dbReference type="Proteomes" id="UP000199153"/>
    </source>
</evidence>
<dbReference type="RefSeq" id="WP_093405629.1">
    <property type="nucleotide sequence ID" value="NZ_FOVL01000002.1"/>
</dbReference>
<reference evidence="1 2" key="1">
    <citation type="submission" date="2016-10" db="EMBL/GenBank/DDBJ databases">
        <authorList>
            <person name="de Groot N.N."/>
        </authorList>
    </citation>
    <scope>NUCLEOTIDE SEQUENCE [LARGE SCALE GENOMIC DNA]</scope>
    <source>
        <strain evidence="1 2">DSM 17794</strain>
    </source>
</reference>
<protein>
    <recommendedName>
        <fullName evidence="3">DUF2851 domain-containing protein</fullName>
    </recommendedName>
</protein>
<dbReference type="EMBL" id="FOVL01000002">
    <property type="protein sequence ID" value="SFN33724.1"/>
    <property type="molecule type" value="Genomic_DNA"/>
</dbReference>